<protein>
    <submittedName>
        <fullName evidence="3">Uncharacterized protein</fullName>
    </submittedName>
</protein>
<organism evidence="3 4">
    <name type="scientific">Mytilus galloprovincialis</name>
    <name type="common">Mediterranean mussel</name>
    <dbReference type="NCBI Taxonomy" id="29158"/>
    <lineage>
        <taxon>Eukaryota</taxon>
        <taxon>Metazoa</taxon>
        <taxon>Spiralia</taxon>
        <taxon>Lophotrochozoa</taxon>
        <taxon>Mollusca</taxon>
        <taxon>Bivalvia</taxon>
        <taxon>Autobranchia</taxon>
        <taxon>Pteriomorphia</taxon>
        <taxon>Mytilida</taxon>
        <taxon>Mytiloidea</taxon>
        <taxon>Mytilidae</taxon>
        <taxon>Mytilinae</taxon>
        <taxon>Mytilus</taxon>
    </lineage>
</organism>
<proteinExistence type="predicted"/>
<evidence type="ECO:0000256" key="1">
    <source>
        <dbReference type="SAM" id="Coils"/>
    </source>
</evidence>
<evidence type="ECO:0000313" key="4">
    <source>
        <dbReference type="Proteomes" id="UP000596742"/>
    </source>
</evidence>
<comment type="caution">
    <text evidence="3">The sequence shown here is derived from an EMBL/GenBank/DDBJ whole genome shotgun (WGS) entry which is preliminary data.</text>
</comment>
<reference evidence="3" key="1">
    <citation type="submission" date="2018-11" db="EMBL/GenBank/DDBJ databases">
        <authorList>
            <person name="Alioto T."/>
            <person name="Alioto T."/>
        </authorList>
    </citation>
    <scope>NUCLEOTIDE SEQUENCE</scope>
</reference>
<dbReference type="OrthoDB" id="6127696at2759"/>
<evidence type="ECO:0000256" key="2">
    <source>
        <dbReference type="SAM" id="MobiDB-lite"/>
    </source>
</evidence>
<dbReference type="Proteomes" id="UP000596742">
    <property type="component" value="Unassembled WGS sequence"/>
</dbReference>
<feature type="coiled-coil region" evidence="1">
    <location>
        <begin position="68"/>
        <end position="211"/>
    </location>
</feature>
<feature type="region of interest" description="Disordered" evidence="2">
    <location>
        <begin position="1"/>
        <end position="30"/>
    </location>
</feature>
<sequence length="213" mass="24977">MARRRSSGKSVSQDEDDIHSSSDIERIPIGLSAPEIEKMDEFGKILINSAVKELRCEFQKFAIDAVQMALCGDNANDLQEQLDKKEDELDKLHSRLKRLQNDVRKQKGNNSELKKQIKDTEKEIEVKEIQMKQLRRRLQKLQKEHDDEQQIHDEKVKAMQTEIDDLKTKYNKVKGQLQVKASSENIARDKLPELREQIENLEDQLKKERMKKK</sequence>
<keyword evidence="4" id="KW-1185">Reference proteome</keyword>
<accession>A0A8B6GPQ5</accession>
<gene>
    <name evidence="3" type="ORF">MGAL_10B035494</name>
</gene>
<dbReference type="EMBL" id="UYJE01008838">
    <property type="protein sequence ID" value="VDI67700.1"/>
    <property type="molecule type" value="Genomic_DNA"/>
</dbReference>
<dbReference type="SUPFAM" id="SSF57997">
    <property type="entry name" value="Tropomyosin"/>
    <property type="match status" value="1"/>
</dbReference>
<dbReference type="Gene3D" id="1.10.287.1490">
    <property type="match status" value="1"/>
</dbReference>
<dbReference type="AlphaFoldDB" id="A0A8B6GPQ5"/>
<keyword evidence="1" id="KW-0175">Coiled coil</keyword>
<name>A0A8B6GPQ5_MYTGA</name>
<evidence type="ECO:0000313" key="3">
    <source>
        <dbReference type="EMBL" id="VDI67700.1"/>
    </source>
</evidence>